<accession>A0A179IG70</accession>
<reference evidence="3 4" key="1">
    <citation type="submission" date="2016-03" db="EMBL/GenBank/DDBJ databases">
        <title>Fine-scale spatial genetic structure of a fungal parasite of coffee scale insects.</title>
        <authorList>
            <person name="Jackson D."/>
            <person name="Zemenick K.A."/>
            <person name="Malloure B."/>
            <person name="Quandt C.A."/>
            <person name="James T.Y."/>
        </authorList>
    </citation>
    <scope>NUCLEOTIDE SEQUENCE [LARGE SCALE GENOMIC DNA]</scope>
    <source>
        <strain evidence="3 4">UM487</strain>
    </source>
</reference>
<dbReference type="SUPFAM" id="SSF53474">
    <property type="entry name" value="alpha/beta-Hydrolases"/>
    <property type="match status" value="1"/>
</dbReference>
<dbReference type="PANTHER" id="PTHR10655">
    <property type="entry name" value="LYSOPHOSPHOLIPASE-RELATED"/>
    <property type="match status" value="1"/>
</dbReference>
<dbReference type="Pfam" id="PF02230">
    <property type="entry name" value="Abhydrolase_2"/>
    <property type="match status" value="2"/>
</dbReference>
<dbReference type="OMA" id="WVFPTAP"/>
<name>A0A179IG70_CORDF</name>
<dbReference type="EMBL" id="LUKN01001068">
    <property type="protein sequence ID" value="OAR01618.1"/>
    <property type="molecule type" value="Genomic_DNA"/>
</dbReference>
<evidence type="ECO:0000313" key="3">
    <source>
        <dbReference type="EMBL" id="OAR01618.1"/>
    </source>
</evidence>
<dbReference type="PANTHER" id="PTHR10655:SF63">
    <property type="entry name" value="PHOSPHOLIPASE_CARBOXYLESTERASE_THIOESTERASE DOMAIN-CONTAINING PROTEIN"/>
    <property type="match status" value="1"/>
</dbReference>
<comment type="caution">
    <text evidence="3">The sequence shown here is derived from an EMBL/GenBank/DDBJ whole genome shotgun (WGS) entry which is preliminary data.</text>
</comment>
<evidence type="ECO:0000313" key="4">
    <source>
        <dbReference type="Proteomes" id="UP000243081"/>
    </source>
</evidence>
<feature type="domain" description="Phospholipase/carboxylesterase/thioesterase" evidence="2">
    <location>
        <begin position="188"/>
        <end position="262"/>
    </location>
</feature>
<dbReference type="GO" id="GO:0008474">
    <property type="term" value="F:palmitoyl-(protein) hydrolase activity"/>
    <property type="evidence" value="ECO:0007669"/>
    <property type="project" value="TreeGrafter"/>
</dbReference>
<dbReference type="InterPro" id="IPR003140">
    <property type="entry name" value="PLipase/COase/thioEstase"/>
</dbReference>
<dbReference type="AlphaFoldDB" id="A0A179IG70"/>
<organism evidence="3 4">
    <name type="scientific">Cordyceps confragosa</name>
    <name type="common">Lecanicillium lecanii</name>
    <dbReference type="NCBI Taxonomy" id="2714763"/>
    <lineage>
        <taxon>Eukaryota</taxon>
        <taxon>Fungi</taxon>
        <taxon>Dikarya</taxon>
        <taxon>Ascomycota</taxon>
        <taxon>Pezizomycotina</taxon>
        <taxon>Sordariomycetes</taxon>
        <taxon>Hypocreomycetidae</taxon>
        <taxon>Hypocreales</taxon>
        <taxon>Cordycipitaceae</taxon>
        <taxon>Akanthomyces</taxon>
    </lineage>
</organism>
<comment type="similarity">
    <text evidence="1">Belongs to the AB hydrolase superfamily. AB hydrolase 2 family.</text>
</comment>
<evidence type="ECO:0000259" key="2">
    <source>
        <dbReference type="Pfam" id="PF02230"/>
    </source>
</evidence>
<evidence type="ECO:0000256" key="1">
    <source>
        <dbReference type="ARBA" id="ARBA00006499"/>
    </source>
</evidence>
<feature type="domain" description="Phospholipase/carboxylesterase/thioesterase" evidence="2">
    <location>
        <begin position="13"/>
        <end position="174"/>
    </location>
</feature>
<dbReference type="Proteomes" id="UP000243081">
    <property type="component" value="Unassembled WGS sequence"/>
</dbReference>
<dbReference type="InterPro" id="IPR029058">
    <property type="entry name" value="AB_hydrolase_fold"/>
</dbReference>
<protein>
    <recommendedName>
        <fullName evidence="2">Phospholipase/carboxylesterase/thioesterase domain-containing protein</fullName>
    </recommendedName>
</protein>
<dbReference type="GO" id="GO:0005737">
    <property type="term" value="C:cytoplasm"/>
    <property type="evidence" value="ECO:0007669"/>
    <property type="project" value="TreeGrafter"/>
</dbReference>
<dbReference type="GO" id="GO:0052689">
    <property type="term" value="F:carboxylic ester hydrolase activity"/>
    <property type="evidence" value="ECO:0007669"/>
    <property type="project" value="TreeGrafter"/>
</dbReference>
<proteinExistence type="inferred from homology"/>
<dbReference type="Gene3D" id="3.40.50.1820">
    <property type="entry name" value="alpha/beta hydrolase"/>
    <property type="match status" value="1"/>
</dbReference>
<dbReference type="InterPro" id="IPR050565">
    <property type="entry name" value="LYPA1-2/EST-like"/>
</dbReference>
<dbReference type="OrthoDB" id="2418081at2759"/>
<keyword evidence="4" id="KW-1185">Reference proteome</keyword>
<sequence>MEPSTHICGPAEGQPHTHTIIFLHGRDSDAHEFADELFESEGSTDSAASEDRTLPGLLPTVRWVFPTAPLLHSQRFDTAMSQWFDMWAVEDPEVNSELQRPGLHRSIHAVLAIIEAETKLVPKNRIFLCGISQGFATALSLLLGEGQGGFAGLIGLCSWLPFSSEVEAKIGEHTSHAPLFSSIQALYCSESVMQSPLPNQLKATPIFLGHALDDAVVPLENARRMKNALSLLGFNVQWHEYEDGGHWVNEPQGVDDLLAFIKENWEQS</sequence>
<gene>
    <name evidence="3" type="ORF">LLEC1_00463</name>
</gene>